<keyword evidence="1" id="KW-0812">Transmembrane</keyword>
<accession>A0ABY7C2B8</accession>
<name>A0ABY7C2B8_9HYPH</name>
<organism evidence="2 3">
    <name type="scientific">Jiella pelagia</name>
    <dbReference type="NCBI Taxonomy" id="2986949"/>
    <lineage>
        <taxon>Bacteria</taxon>
        <taxon>Pseudomonadati</taxon>
        <taxon>Pseudomonadota</taxon>
        <taxon>Alphaproteobacteria</taxon>
        <taxon>Hyphomicrobiales</taxon>
        <taxon>Aurantimonadaceae</taxon>
        <taxon>Jiella</taxon>
    </lineage>
</organism>
<dbReference type="EMBL" id="CP114029">
    <property type="protein sequence ID" value="WAP70237.1"/>
    <property type="molecule type" value="Genomic_DNA"/>
</dbReference>
<proteinExistence type="predicted"/>
<feature type="transmembrane region" description="Helical" evidence="1">
    <location>
        <begin position="88"/>
        <end position="109"/>
    </location>
</feature>
<reference evidence="2" key="1">
    <citation type="submission" date="2022-12" db="EMBL/GenBank/DDBJ databases">
        <title>Jiella pelagia sp. nov., isolated from phosphonate enriched culture of Northwest Pacific surface seawater.</title>
        <authorList>
            <person name="Shin D.Y."/>
            <person name="Hwang C.Y."/>
        </authorList>
    </citation>
    <scope>NUCLEOTIDE SEQUENCE</scope>
    <source>
        <strain evidence="2">HL-NP1</strain>
    </source>
</reference>
<feature type="transmembrane region" description="Helical" evidence="1">
    <location>
        <begin position="54"/>
        <end position="76"/>
    </location>
</feature>
<feature type="transmembrane region" description="Helical" evidence="1">
    <location>
        <begin position="20"/>
        <end position="42"/>
    </location>
</feature>
<sequence length="283" mass="28612">MQDRTEPTAFASRGIVFQAVAAGVFVAAVVQITATLAGFGLIDLYATGRGAPVVSAAAAFWIAVVALAFVIGGFASARLADARQLRDAMLCGLLTFSTALIAAIVILTLRPPALVDRSLGPVGNVAATLAMAGSASMPGAPAERSVLRGDVLTFLDTADAYRGTAGRAARPESGLGSGAALATILAGIAETADEAAVAAAVSTIQSAVGVTEEVAERRLTDWQRANDRALRDSRRSAAAATSAVSAGCFSAFVALFAAMLAAMLGGVLGRPRDSMLEIGAKWS</sequence>
<gene>
    <name evidence="2" type="ORF">OH818_09100</name>
</gene>
<dbReference type="Proteomes" id="UP001164020">
    <property type="component" value="Chromosome"/>
</dbReference>
<evidence type="ECO:0000256" key="1">
    <source>
        <dbReference type="SAM" id="Phobius"/>
    </source>
</evidence>
<keyword evidence="1" id="KW-1133">Transmembrane helix</keyword>
<evidence type="ECO:0000313" key="2">
    <source>
        <dbReference type="EMBL" id="WAP70237.1"/>
    </source>
</evidence>
<feature type="transmembrane region" description="Helical" evidence="1">
    <location>
        <begin position="243"/>
        <end position="268"/>
    </location>
</feature>
<dbReference type="RefSeq" id="WP_268882707.1">
    <property type="nucleotide sequence ID" value="NZ_CP114029.1"/>
</dbReference>
<keyword evidence="1" id="KW-0472">Membrane</keyword>
<protein>
    <submittedName>
        <fullName evidence="2">Uncharacterized protein</fullName>
    </submittedName>
</protein>
<keyword evidence="3" id="KW-1185">Reference proteome</keyword>
<evidence type="ECO:0000313" key="3">
    <source>
        <dbReference type="Proteomes" id="UP001164020"/>
    </source>
</evidence>